<accession>A0ABW8TWS9</accession>
<evidence type="ECO:0000256" key="3">
    <source>
        <dbReference type="ARBA" id="ARBA00022795"/>
    </source>
</evidence>
<dbReference type="RefSeq" id="WP_406766293.1">
    <property type="nucleotide sequence ID" value="NZ_JBJHZY010000004.1"/>
</dbReference>
<reference evidence="9 10" key="1">
    <citation type="submission" date="2024-11" db="EMBL/GenBank/DDBJ databases">
        <authorList>
            <person name="Heng Y.C."/>
            <person name="Lim A.C.H."/>
            <person name="Lee J.K.Y."/>
            <person name="Kittelmann S."/>
        </authorList>
    </citation>
    <scope>NUCLEOTIDE SEQUENCE [LARGE SCALE GENOMIC DNA]</scope>
    <source>
        <strain evidence="9 10">WILCCON 0202</strain>
    </source>
</reference>
<evidence type="ECO:0000256" key="5">
    <source>
        <dbReference type="ARBA" id="ARBA00093765"/>
    </source>
</evidence>
<comment type="caution">
    <text evidence="9">The sequence shown here is derived from an EMBL/GenBank/DDBJ whole genome shotgun (WGS) entry which is preliminary data.</text>
</comment>
<protein>
    <recommendedName>
        <fullName evidence="7">Flagellar protein FliT</fullName>
    </recommendedName>
</protein>
<evidence type="ECO:0000313" key="9">
    <source>
        <dbReference type="EMBL" id="MFL0269668.1"/>
    </source>
</evidence>
<gene>
    <name evidence="9" type="ORF">ACJDUH_16445</name>
</gene>
<evidence type="ECO:0000256" key="7">
    <source>
        <dbReference type="ARBA" id="ARBA00093797"/>
    </source>
</evidence>
<dbReference type="Pfam" id="PF05400">
    <property type="entry name" value="FliT"/>
    <property type="match status" value="1"/>
</dbReference>
<keyword evidence="8" id="KW-0175">Coiled coil</keyword>
<organism evidence="9 10">
    <name type="scientific">Candidatus Clostridium radicumherbarum</name>
    <dbReference type="NCBI Taxonomy" id="3381662"/>
    <lineage>
        <taxon>Bacteria</taxon>
        <taxon>Bacillati</taxon>
        <taxon>Bacillota</taxon>
        <taxon>Clostridia</taxon>
        <taxon>Eubacteriales</taxon>
        <taxon>Clostridiaceae</taxon>
        <taxon>Clostridium</taxon>
    </lineage>
</organism>
<sequence>MESELVETMKLISVITEEIIQIVEGDDYSNLLSSLEKRQQTINFLESLGYSKEEYREAEINYRIINQQQQLFKIMDNKKAELKEKFNELSKNKVVTKSYNHNNLSGSKIFSKKI</sequence>
<keyword evidence="4" id="KW-0143">Chaperone</keyword>
<dbReference type="EMBL" id="JBJHZY010000004">
    <property type="protein sequence ID" value="MFL0269668.1"/>
    <property type="molecule type" value="Genomic_DNA"/>
</dbReference>
<keyword evidence="3" id="KW-1005">Bacterial flagellum biogenesis</keyword>
<dbReference type="Proteomes" id="UP001623661">
    <property type="component" value="Unassembled WGS sequence"/>
</dbReference>
<comment type="subcellular location">
    <subcellularLocation>
        <location evidence="1">Cytoplasm</location>
        <location evidence="1">Cytosol</location>
    </subcellularLocation>
</comment>
<evidence type="ECO:0000256" key="6">
    <source>
        <dbReference type="ARBA" id="ARBA00093785"/>
    </source>
</evidence>
<name>A0ABW8TWS9_9CLOT</name>
<feature type="coiled-coil region" evidence="8">
    <location>
        <begin position="65"/>
        <end position="92"/>
    </location>
</feature>
<evidence type="ECO:0000256" key="1">
    <source>
        <dbReference type="ARBA" id="ARBA00004514"/>
    </source>
</evidence>
<evidence type="ECO:0000256" key="4">
    <source>
        <dbReference type="ARBA" id="ARBA00023186"/>
    </source>
</evidence>
<evidence type="ECO:0000256" key="2">
    <source>
        <dbReference type="ARBA" id="ARBA00022490"/>
    </source>
</evidence>
<evidence type="ECO:0000256" key="8">
    <source>
        <dbReference type="SAM" id="Coils"/>
    </source>
</evidence>
<comment type="function">
    <text evidence="5">May act as an export chaperone for the filament capping protein FliD.</text>
</comment>
<comment type="similarity">
    <text evidence="6">Belongs to the bacillales FliT family.</text>
</comment>
<keyword evidence="2" id="KW-0963">Cytoplasm</keyword>
<dbReference type="InterPro" id="IPR008622">
    <property type="entry name" value="FliT"/>
</dbReference>
<proteinExistence type="inferred from homology"/>
<keyword evidence="10" id="KW-1185">Reference proteome</keyword>
<evidence type="ECO:0000313" key="10">
    <source>
        <dbReference type="Proteomes" id="UP001623661"/>
    </source>
</evidence>